<dbReference type="Proteomes" id="UP000197138">
    <property type="component" value="Unassembled WGS sequence"/>
</dbReference>
<comment type="caution">
    <text evidence="2">The sequence shown here is derived from an EMBL/GenBank/DDBJ whole genome shotgun (WGS) entry which is preliminary data.</text>
</comment>
<proteinExistence type="predicted"/>
<reference evidence="3" key="1">
    <citation type="journal article" date="2017" name="Plant J.">
        <title>The pomegranate (Punica granatum L.) genome and the genomics of punicalagin biosynthesis.</title>
        <authorList>
            <person name="Qin G."/>
            <person name="Xu C."/>
            <person name="Ming R."/>
            <person name="Tang H."/>
            <person name="Guyot R."/>
            <person name="Kramer E.M."/>
            <person name="Hu Y."/>
            <person name="Yi X."/>
            <person name="Qi Y."/>
            <person name="Xu X."/>
            <person name="Gao Z."/>
            <person name="Pan H."/>
            <person name="Jian J."/>
            <person name="Tian Y."/>
            <person name="Yue Z."/>
            <person name="Xu Y."/>
        </authorList>
    </citation>
    <scope>NUCLEOTIDE SEQUENCE [LARGE SCALE GENOMIC DNA]</scope>
    <source>
        <strain evidence="3">cv. Dabenzi</strain>
    </source>
</reference>
<organism evidence="2 3">
    <name type="scientific">Punica granatum</name>
    <name type="common">Pomegranate</name>
    <dbReference type="NCBI Taxonomy" id="22663"/>
    <lineage>
        <taxon>Eukaryota</taxon>
        <taxon>Viridiplantae</taxon>
        <taxon>Streptophyta</taxon>
        <taxon>Embryophyta</taxon>
        <taxon>Tracheophyta</taxon>
        <taxon>Spermatophyta</taxon>
        <taxon>Magnoliopsida</taxon>
        <taxon>eudicotyledons</taxon>
        <taxon>Gunneridae</taxon>
        <taxon>Pentapetalae</taxon>
        <taxon>rosids</taxon>
        <taxon>malvids</taxon>
        <taxon>Myrtales</taxon>
        <taxon>Lythraceae</taxon>
        <taxon>Punica</taxon>
    </lineage>
</organism>
<dbReference type="AlphaFoldDB" id="A0A218X017"/>
<name>A0A218X017_PUNGR</name>
<dbReference type="EMBL" id="MTKT01002497">
    <property type="protein sequence ID" value="OWM78314.1"/>
    <property type="molecule type" value="Genomic_DNA"/>
</dbReference>
<gene>
    <name evidence="2" type="ORF">CDL15_Pgr001035</name>
</gene>
<feature type="compositionally biased region" description="Basic and acidic residues" evidence="1">
    <location>
        <begin position="164"/>
        <end position="175"/>
    </location>
</feature>
<feature type="compositionally biased region" description="Basic and acidic residues" evidence="1">
    <location>
        <begin position="116"/>
        <end position="127"/>
    </location>
</feature>
<protein>
    <submittedName>
        <fullName evidence="2">Uncharacterized protein</fullName>
    </submittedName>
</protein>
<evidence type="ECO:0000256" key="1">
    <source>
        <dbReference type="SAM" id="MobiDB-lite"/>
    </source>
</evidence>
<sequence>MQCTLQPVRQASVHLANPPSKRSCTPQSTGQCARAYCKPPGKCPCIRQNIPHIQSKKEKVTIGSSILIVAIKLGTQGPPRSWDKLQMTIRNSTGLPEGRLSGSKRLPMNLRGTFTENRDHSDPRTPQDIRGTMRKPRSQVPRSSWANGLRRGQRANDVPRRKRVTETKVKMHKEQSGIGGTQFYSERPNRAKPTLEAPSRPNVRSHDAWRY</sequence>
<feature type="region of interest" description="Disordered" evidence="1">
    <location>
        <begin position="113"/>
        <end position="211"/>
    </location>
</feature>
<accession>A0A218X017</accession>
<evidence type="ECO:0000313" key="2">
    <source>
        <dbReference type="EMBL" id="OWM78314.1"/>
    </source>
</evidence>
<evidence type="ECO:0000313" key="3">
    <source>
        <dbReference type="Proteomes" id="UP000197138"/>
    </source>
</evidence>